<dbReference type="InterPro" id="IPR009057">
    <property type="entry name" value="Homeodomain-like_sf"/>
</dbReference>
<evidence type="ECO:0000256" key="1">
    <source>
        <dbReference type="ARBA" id="ARBA00018672"/>
    </source>
</evidence>
<evidence type="ECO:0000313" key="11">
    <source>
        <dbReference type="Proteomes" id="UP000078532"/>
    </source>
</evidence>
<feature type="modified residue" description="4-aspartylphosphate" evidence="6">
    <location>
        <position position="55"/>
    </location>
</feature>
<dbReference type="Pfam" id="PF00072">
    <property type="entry name" value="Response_reg"/>
    <property type="match status" value="1"/>
</dbReference>
<evidence type="ECO:0000256" key="7">
    <source>
        <dbReference type="SAM" id="Coils"/>
    </source>
</evidence>
<dbReference type="Proteomes" id="UP000078532">
    <property type="component" value="Unassembled WGS sequence"/>
</dbReference>
<dbReference type="InterPro" id="IPR018060">
    <property type="entry name" value="HTH_AraC"/>
</dbReference>
<dbReference type="InterPro" id="IPR041522">
    <property type="entry name" value="CdaR_GGDEF"/>
</dbReference>
<dbReference type="SMART" id="SM00342">
    <property type="entry name" value="HTH_ARAC"/>
    <property type="match status" value="1"/>
</dbReference>
<protein>
    <recommendedName>
        <fullName evidence="1">Stage 0 sporulation protein A homolog</fullName>
    </recommendedName>
</protein>
<dbReference type="SUPFAM" id="SSF46689">
    <property type="entry name" value="Homeodomain-like"/>
    <property type="match status" value="2"/>
</dbReference>
<keyword evidence="3" id="KW-0238">DNA-binding</keyword>
<feature type="domain" description="Response regulatory" evidence="9">
    <location>
        <begin position="3"/>
        <end position="120"/>
    </location>
</feature>
<proteinExistence type="predicted"/>
<keyword evidence="11" id="KW-1185">Reference proteome</keyword>
<dbReference type="Pfam" id="PF12833">
    <property type="entry name" value="HTH_18"/>
    <property type="match status" value="1"/>
</dbReference>
<dbReference type="InterPro" id="IPR011006">
    <property type="entry name" value="CheY-like_superfamily"/>
</dbReference>
<dbReference type="CDD" id="cd17536">
    <property type="entry name" value="REC_YesN-like"/>
    <property type="match status" value="1"/>
</dbReference>
<name>A0A1B7LJD2_9FIRM</name>
<evidence type="ECO:0000256" key="5">
    <source>
        <dbReference type="ARBA" id="ARBA00024867"/>
    </source>
</evidence>
<gene>
    <name evidence="10" type="ORF">A6M21_02310</name>
</gene>
<dbReference type="Gene3D" id="1.10.10.60">
    <property type="entry name" value="Homeodomain-like"/>
    <property type="match status" value="2"/>
</dbReference>
<dbReference type="InterPro" id="IPR018062">
    <property type="entry name" value="HTH_AraC-typ_CS"/>
</dbReference>
<evidence type="ECO:0000256" key="6">
    <source>
        <dbReference type="PROSITE-ProRule" id="PRU00169"/>
    </source>
</evidence>
<dbReference type="STRING" id="1838280.A6M21_02310"/>
<comment type="caution">
    <text evidence="10">The sequence shown here is derived from an EMBL/GenBank/DDBJ whole genome shotgun (WGS) entry which is preliminary data.</text>
</comment>
<dbReference type="Pfam" id="PF17853">
    <property type="entry name" value="GGDEF_2"/>
    <property type="match status" value="1"/>
</dbReference>
<dbReference type="Gene3D" id="3.40.50.2300">
    <property type="match status" value="1"/>
</dbReference>
<dbReference type="GO" id="GO:0003700">
    <property type="term" value="F:DNA-binding transcription factor activity"/>
    <property type="evidence" value="ECO:0007669"/>
    <property type="project" value="InterPro"/>
</dbReference>
<dbReference type="PANTHER" id="PTHR43280">
    <property type="entry name" value="ARAC-FAMILY TRANSCRIPTIONAL REGULATOR"/>
    <property type="match status" value="1"/>
</dbReference>
<dbReference type="PROSITE" id="PS00041">
    <property type="entry name" value="HTH_ARAC_FAMILY_1"/>
    <property type="match status" value="1"/>
</dbReference>
<dbReference type="PROSITE" id="PS01124">
    <property type="entry name" value="HTH_ARAC_FAMILY_2"/>
    <property type="match status" value="1"/>
</dbReference>
<keyword evidence="7" id="KW-0175">Coiled coil</keyword>
<feature type="coiled-coil region" evidence="7">
    <location>
        <begin position="116"/>
        <end position="143"/>
    </location>
</feature>
<dbReference type="RefSeq" id="WP_066665994.1">
    <property type="nucleotide sequence ID" value="NZ_LYVF01000009.1"/>
</dbReference>
<keyword evidence="2" id="KW-0805">Transcription regulation</keyword>
<evidence type="ECO:0000313" key="10">
    <source>
        <dbReference type="EMBL" id="OAT86677.1"/>
    </source>
</evidence>
<dbReference type="OrthoDB" id="324626at2"/>
<feature type="domain" description="HTH araC/xylS-type" evidence="8">
    <location>
        <begin position="437"/>
        <end position="535"/>
    </location>
</feature>
<dbReference type="SUPFAM" id="SSF52172">
    <property type="entry name" value="CheY-like"/>
    <property type="match status" value="1"/>
</dbReference>
<reference evidence="10 11" key="1">
    <citation type="submission" date="2016-04" db="EMBL/GenBank/DDBJ databases">
        <authorList>
            <person name="Evans L.H."/>
            <person name="Alamgir A."/>
            <person name="Owens N."/>
            <person name="Weber N.D."/>
            <person name="Virtaneva K."/>
            <person name="Barbian K."/>
            <person name="Babar A."/>
            <person name="Rosenke K."/>
        </authorList>
    </citation>
    <scope>NUCLEOTIDE SEQUENCE [LARGE SCALE GENOMIC DNA]</scope>
    <source>
        <strain evidence="10 11">LMa1</strain>
    </source>
</reference>
<comment type="function">
    <text evidence="5">May play the central regulatory role in sporulation. It may be an element of the effector pathway responsible for the activation of sporulation genes in response to nutritional stress. Spo0A may act in concert with spo0H (a sigma factor) to control the expression of some genes that are critical to the sporulation process.</text>
</comment>
<dbReference type="GO" id="GO:0043565">
    <property type="term" value="F:sequence-specific DNA binding"/>
    <property type="evidence" value="ECO:0007669"/>
    <property type="project" value="InterPro"/>
</dbReference>
<organism evidence="10 11">
    <name type="scientific">Desulfotomaculum copahuensis</name>
    <dbReference type="NCBI Taxonomy" id="1838280"/>
    <lineage>
        <taxon>Bacteria</taxon>
        <taxon>Bacillati</taxon>
        <taxon>Bacillota</taxon>
        <taxon>Clostridia</taxon>
        <taxon>Eubacteriales</taxon>
        <taxon>Desulfotomaculaceae</taxon>
        <taxon>Desulfotomaculum</taxon>
    </lineage>
</organism>
<evidence type="ECO:0000259" key="9">
    <source>
        <dbReference type="PROSITE" id="PS50110"/>
    </source>
</evidence>
<dbReference type="InterPro" id="IPR001789">
    <property type="entry name" value="Sig_transdc_resp-reg_receiver"/>
</dbReference>
<dbReference type="SMART" id="SM00448">
    <property type="entry name" value="REC"/>
    <property type="match status" value="1"/>
</dbReference>
<dbReference type="PANTHER" id="PTHR43280:SF2">
    <property type="entry name" value="HTH-TYPE TRANSCRIPTIONAL REGULATOR EXSA"/>
    <property type="match status" value="1"/>
</dbReference>
<dbReference type="GO" id="GO:0000160">
    <property type="term" value="P:phosphorelay signal transduction system"/>
    <property type="evidence" value="ECO:0007669"/>
    <property type="project" value="InterPro"/>
</dbReference>
<sequence>MLKLLLADDEPLERLAIRRVLEKERPAYQIVAECGDGAEAVALARELQPDVMLLDVKMPEMDGLEAGRAIRELLPGARLVFVTAYDEFTYARQAITMGASQYLLKPVAGEEMISMLDDLAGEIARERADRQETENLKAALEEMLPQIRLGFALDLVAGNIKQEEIRARAEFLGLNPLPRLVLLAAVDNFHAGTENMPEIERQFLKKKILQIIERAVSQWPGALVAPGFRDEFLLLVPVEHISGRQTVRETAIRLGEKLCDLIRRQTLLTVTVGVGRPADSPAGLTRSYAEAAAAVEYRVLYGGDQVIHADDVTVRPGYRQHFASPAEQELAHAVRLGDKDAACRQLARLIAEMMLKQEMRPPVLKMKLLELGSLVTRAALEGGAGAEETAGIFLAGSSEFMSLESLDEVRAKMIEKVGLLADKVAEAREHRNSNLIRRAVKFIDENMHRDLSLEEVARQVDLSPCYFSRLFKKAQGENFLDYLTRLRLKAARELLLTTGLPVTEIAARVGYRDYRYFGQVFKKLEGCTPTIFRGRGKHS</sequence>
<evidence type="ECO:0000256" key="3">
    <source>
        <dbReference type="ARBA" id="ARBA00023125"/>
    </source>
</evidence>
<dbReference type="PROSITE" id="PS50110">
    <property type="entry name" value="RESPONSE_REGULATORY"/>
    <property type="match status" value="1"/>
</dbReference>
<accession>A0A1B7LJD2</accession>
<keyword evidence="4" id="KW-0804">Transcription</keyword>
<evidence type="ECO:0000259" key="8">
    <source>
        <dbReference type="PROSITE" id="PS01124"/>
    </source>
</evidence>
<dbReference type="AlphaFoldDB" id="A0A1B7LJD2"/>
<evidence type="ECO:0000256" key="2">
    <source>
        <dbReference type="ARBA" id="ARBA00023015"/>
    </source>
</evidence>
<evidence type="ECO:0000256" key="4">
    <source>
        <dbReference type="ARBA" id="ARBA00023163"/>
    </source>
</evidence>
<dbReference type="EMBL" id="LYVF01000009">
    <property type="protein sequence ID" value="OAT86677.1"/>
    <property type="molecule type" value="Genomic_DNA"/>
</dbReference>
<keyword evidence="6" id="KW-0597">Phosphoprotein</keyword>